<sequence>MKLSLVEGVFIKVEPFIIISKCLVGNAFLLNSMNITTIQIGIWLV</sequence>
<proteinExistence type="predicted"/>
<dbReference type="Proteomes" id="UP000005955">
    <property type="component" value="Unassembled WGS sequence"/>
</dbReference>
<reference evidence="1 2" key="1">
    <citation type="submission" date="2011-02" db="EMBL/GenBank/DDBJ databases">
        <authorList>
            <person name="Muzny D."/>
            <person name="Qin X."/>
            <person name="Deng J."/>
            <person name="Jiang H."/>
            <person name="Liu Y."/>
            <person name="Qu J."/>
            <person name="Song X.-Z."/>
            <person name="Zhang L."/>
            <person name="Thornton R."/>
            <person name="Coyle M."/>
            <person name="Francisco L."/>
            <person name="Jackson L."/>
            <person name="Javaid M."/>
            <person name="Korchina V."/>
            <person name="Kovar C."/>
            <person name="Mata R."/>
            <person name="Mathew T."/>
            <person name="Ngo R."/>
            <person name="Nguyen L."/>
            <person name="Nguyen N."/>
            <person name="Okwuonu G."/>
            <person name="Ongeri F."/>
            <person name="Pham C."/>
            <person name="Simmons D."/>
            <person name="Wilczek-Boney K."/>
            <person name="Hale W."/>
            <person name="Jakkamsetti A."/>
            <person name="Pham P."/>
            <person name="Ruth R."/>
            <person name="San Lucas F."/>
            <person name="Warren J."/>
            <person name="Zhang J."/>
            <person name="Zhao Z."/>
            <person name="Zhou C."/>
            <person name="Zhu D."/>
            <person name="Lee S."/>
            <person name="Bess C."/>
            <person name="Blankenburg K."/>
            <person name="Forbes L."/>
            <person name="Fu Q."/>
            <person name="Gubbala S."/>
            <person name="Hirani K."/>
            <person name="Jayaseelan J.C."/>
            <person name="Lara F."/>
            <person name="Munidasa M."/>
            <person name="Palculict T."/>
            <person name="Patil S."/>
            <person name="Pu L.-L."/>
            <person name="Saada N."/>
            <person name="Tang L."/>
            <person name="Weissenberger G."/>
            <person name="Zhu Y."/>
            <person name="Hemphill L."/>
            <person name="Shang Y."/>
            <person name="Youmans B."/>
            <person name="Ayvaz T."/>
            <person name="Ross M."/>
            <person name="Santibanez J."/>
            <person name="Aqrawi P."/>
            <person name="Gross S."/>
            <person name="Joshi V."/>
            <person name="Fowler G."/>
            <person name="Nazareth L."/>
            <person name="Reid J."/>
            <person name="Worley K."/>
            <person name="Petrosino J."/>
            <person name="Highlander S."/>
            <person name="Gibbs R."/>
        </authorList>
    </citation>
    <scope>NUCLEOTIDE SEQUENCE [LARGE SCALE GENOMIC DNA]</scope>
    <source>
        <strain evidence="1 2">SK330</strain>
    </source>
</reference>
<accession>F2C4K3</accession>
<dbReference type="AlphaFoldDB" id="F2C4K3"/>
<comment type="caution">
    <text evidence="1">The sequence shown here is derived from an EMBL/GenBank/DDBJ whole genome shotgun (WGS) entry which is preliminary data.</text>
</comment>
<organism evidence="1 2">
    <name type="scientific">Streptococcus sanguinis SK330</name>
    <dbReference type="NCBI Taxonomy" id="888813"/>
    <lineage>
        <taxon>Bacteria</taxon>
        <taxon>Bacillati</taxon>
        <taxon>Bacillota</taxon>
        <taxon>Bacilli</taxon>
        <taxon>Lactobacillales</taxon>
        <taxon>Streptococcaceae</taxon>
        <taxon>Streptococcus</taxon>
    </lineage>
</organism>
<evidence type="ECO:0000313" key="1">
    <source>
        <dbReference type="EMBL" id="EGF15848.1"/>
    </source>
</evidence>
<name>F2C4K3_STRSA</name>
<gene>
    <name evidence="1" type="ORF">HMPREF9386_0018</name>
</gene>
<protein>
    <submittedName>
        <fullName evidence="1">Uncharacterized protein</fullName>
    </submittedName>
</protein>
<evidence type="ECO:0000313" key="2">
    <source>
        <dbReference type="Proteomes" id="UP000005955"/>
    </source>
</evidence>
<dbReference type="EMBL" id="AFBD01000001">
    <property type="protein sequence ID" value="EGF15848.1"/>
    <property type="molecule type" value="Genomic_DNA"/>
</dbReference>
<dbReference type="HOGENOM" id="CLU_3317921_0_0_9"/>
<dbReference type="PATRIC" id="fig|888813.3.peg.18"/>